<dbReference type="Proteomes" id="UP001207468">
    <property type="component" value="Unassembled WGS sequence"/>
</dbReference>
<accession>A0ACC0UIX3</accession>
<comment type="caution">
    <text evidence="1">The sequence shown here is derived from an EMBL/GenBank/DDBJ whole genome shotgun (WGS) entry which is preliminary data.</text>
</comment>
<gene>
    <name evidence="1" type="ORF">F5148DRAFT_1365849</name>
</gene>
<organism evidence="1 2">
    <name type="scientific">Russula earlei</name>
    <dbReference type="NCBI Taxonomy" id="71964"/>
    <lineage>
        <taxon>Eukaryota</taxon>
        <taxon>Fungi</taxon>
        <taxon>Dikarya</taxon>
        <taxon>Basidiomycota</taxon>
        <taxon>Agaricomycotina</taxon>
        <taxon>Agaricomycetes</taxon>
        <taxon>Russulales</taxon>
        <taxon>Russulaceae</taxon>
        <taxon>Russula</taxon>
    </lineage>
</organism>
<sequence length="208" mass="22348">MEGGVEIGGGFRRPHSIQRNTHTQHTRNGTERNRTSTCLMHSKIGTFSLSLGVRVTVAQARRSVQRRSGATEGSVGGGAVERGVNGNGGGRRLKPRPHPHNKGLQGTAVWSGAETHNHRIEKCVGSGKHIKEQYNKRKKRPDDEGGGGEAVGRRGGARRVEGNYPPKKTHKRLPPVGSFVLSRAGSGLRPSPGQNRQTAATDTFSDLT</sequence>
<proteinExistence type="predicted"/>
<name>A0ACC0UIX3_9AGAM</name>
<dbReference type="EMBL" id="JAGFNK010000020">
    <property type="protein sequence ID" value="KAI9511540.1"/>
    <property type="molecule type" value="Genomic_DNA"/>
</dbReference>
<protein>
    <submittedName>
        <fullName evidence="1">Uncharacterized protein</fullName>
    </submittedName>
</protein>
<keyword evidence="2" id="KW-1185">Reference proteome</keyword>
<evidence type="ECO:0000313" key="1">
    <source>
        <dbReference type="EMBL" id="KAI9511540.1"/>
    </source>
</evidence>
<evidence type="ECO:0000313" key="2">
    <source>
        <dbReference type="Proteomes" id="UP001207468"/>
    </source>
</evidence>
<reference evidence="1" key="1">
    <citation type="submission" date="2021-03" db="EMBL/GenBank/DDBJ databases">
        <title>Evolutionary priming and transition to the ectomycorrhizal habit in an iconic lineage of mushroom-forming fungi: is preadaptation a requirement?</title>
        <authorList>
            <consortium name="DOE Joint Genome Institute"/>
            <person name="Looney B.P."/>
            <person name="Miyauchi S."/>
            <person name="Morin E."/>
            <person name="Drula E."/>
            <person name="Courty P.E."/>
            <person name="Chicoki N."/>
            <person name="Fauchery L."/>
            <person name="Kohler A."/>
            <person name="Kuo A."/>
            <person name="LaButti K."/>
            <person name="Pangilinan J."/>
            <person name="Lipzen A."/>
            <person name="Riley R."/>
            <person name="Andreopoulos W."/>
            <person name="He G."/>
            <person name="Johnson J."/>
            <person name="Barry K.W."/>
            <person name="Grigoriev I.V."/>
            <person name="Nagy L."/>
            <person name="Hibbett D."/>
            <person name="Henrissat B."/>
            <person name="Matheny P.B."/>
            <person name="Labbe J."/>
            <person name="Martin A.F."/>
        </authorList>
    </citation>
    <scope>NUCLEOTIDE SEQUENCE</scope>
    <source>
        <strain evidence="1">BPL698</strain>
    </source>
</reference>